<evidence type="ECO:0000256" key="9">
    <source>
        <dbReference type="HAMAP-Rule" id="MF_00061"/>
    </source>
</evidence>
<comment type="catalytic activity">
    <reaction evidence="9">
        <text>4-CDP-2-C-methyl-D-erythritol + ATP = 4-CDP-2-C-methyl-D-erythritol 2-phosphate + ADP + H(+)</text>
        <dbReference type="Rhea" id="RHEA:18437"/>
        <dbReference type="ChEBI" id="CHEBI:15378"/>
        <dbReference type="ChEBI" id="CHEBI:30616"/>
        <dbReference type="ChEBI" id="CHEBI:57823"/>
        <dbReference type="ChEBI" id="CHEBI:57919"/>
        <dbReference type="ChEBI" id="CHEBI:456216"/>
        <dbReference type="EC" id="2.7.1.148"/>
    </reaction>
</comment>
<dbReference type="InterPro" id="IPR036554">
    <property type="entry name" value="GHMP_kinase_C_sf"/>
</dbReference>
<dbReference type="GO" id="GO:0019288">
    <property type="term" value="P:isopentenyl diphosphate biosynthetic process, methylerythritol 4-phosphate pathway"/>
    <property type="evidence" value="ECO:0007669"/>
    <property type="project" value="UniProtKB-UniRule"/>
</dbReference>
<dbReference type="PIRSF" id="PIRSF010376">
    <property type="entry name" value="IspE"/>
    <property type="match status" value="1"/>
</dbReference>
<dbReference type="InterPro" id="IPR013750">
    <property type="entry name" value="GHMP_kinase_C_dom"/>
</dbReference>
<comment type="function">
    <text evidence="9">Catalyzes the phosphorylation of the position 2 hydroxy group of 4-diphosphocytidyl-2C-methyl-D-erythritol.</text>
</comment>
<evidence type="ECO:0000256" key="2">
    <source>
        <dbReference type="ARBA" id="ARBA00012052"/>
    </source>
</evidence>
<keyword evidence="13" id="KW-1185">Reference proteome</keyword>
<evidence type="ECO:0000256" key="1">
    <source>
        <dbReference type="ARBA" id="ARBA00009684"/>
    </source>
</evidence>
<protein>
    <recommendedName>
        <fullName evidence="3 9">4-diphosphocytidyl-2-C-methyl-D-erythritol kinase</fullName>
        <shortName evidence="9">CMK</shortName>
        <ecNumber evidence="2 9">2.7.1.148</ecNumber>
    </recommendedName>
    <alternativeName>
        <fullName evidence="8 9">4-(cytidine-5'-diphospho)-2-C-methyl-D-erythritol kinase</fullName>
    </alternativeName>
</protein>
<evidence type="ECO:0000256" key="6">
    <source>
        <dbReference type="ARBA" id="ARBA00022777"/>
    </source>
</evidence>
<dbReference type="PANTHER" id="PTHR43527:SF2">
    <property type="entry name" value="4-DIPHOSPHOCYTIDYL-2-C-METHYL-D-ERYTHRITOL KINASE, CHLOROPLASTIC"/>
    <property type="match status" value="1"/>
</dbReference>
<dbReference type="PANTHER" id="PTHR43527">
    <property type="entry name" value="4-DIPHOSPHOCYTIDYL-2-C-METHYL-D-ERYTHRITOL KINASE, CHLOROPLASTIC"/>
    <property type="match status" value="1"/>
</dbReference>
<feature type="active site" evidence="9">
    <location>
        <position position="137"/>
    </location>
</feature>
<dbReference type="GO" id="GO:0005524">
    <property type="term" value="F:ATP binding"/>
    <property type="evidence" value="ECO:0007669"/>
    <property type="project" value="UniProtKB-UniRule"/>
</dbReference>
<feature type="active site" evidence="9">
    <location>
        <position position="13"/>
    </location>
</feature>
<dbReference type="Proteomes" id="UP000190286">
    <property type="component" value="Unassembled WGS sequence"/>
</dbReference>
<evidence type="ECO:0000259" key="11">
    <source>
        <dbReference type="Pfam" id="PF08544"/>
    </source>
</evidence>
<dbReference type="InterPro" id="IPR006204">
    <property type="entry name" value="GHMP_kinase_N_dom"/>
</dbReference>
<feature type="domain" description="GHMP kinase N-terminal" evidence="10">
    <location>
        <begin position="67"/>
        <end position="145"/>
    </location>
</feature>
<dbReference type="SUPFAM" id="SSF54211">
    <property type="entry name" value="Ribosomal protein S5 domain 2-like"/>
    <property type="match status" value="1"/>
</dbReference>
<keyword evidence="5 9" id="KW-0547">Nucleotide-binding</keyword>
<dbReference type="HAMAP" id="MF_00061">
    <property type="entry name" value="IspE"/>
    <property type="match status" value="1"/>
</dbReference>
<evidence type="ECO:0000256" key="4">
    <source>
        <dbReference type="ARBA" id="ARBA00022679"/>
    </source>
</evidence>
<keyword evidence="7 9" id="KW-0067">ATP-binding</keyword>
<dbReference type="UniPathway" id="UPA00056">
    <property type="reaction ID" value="UER00094"/>
</dbReference>
<comment type="pathway">
    <text evidence="9">Isoprenoid biosynthesis; isopentenyl diphosphate biosynthesis via DXP pathway; isopentenyl diphosphate from 1-deoxy-D-xylulose 5-phosphate: step 3/6.</text>
</comment>
<gene>
    <name evidence="9" type="primary">ispE</name>
    <name evidence="12" type="ORF">SAMN02745178_01729</name>
</gene>
<keyword evidence="4 9" id="KW-0808">Transferase</keyword>
<dbReference type="InterPro" id="IPR004424">
    <property type="entry name" value="IspE"/>
</dbReference>
<keyword evidence="6 9" id="KW-0418">Kinase</keyword>
<sequence length="298" mass="31211">MQYRSVTVLAPAKLNLSLDVVGTLPNGYHDLDMVMQTIDLYEKITLRRSNDLSLTLPGSFVPVNDKNTAVKAALAFFDYTGLLAGVDMTIYKRVPVRAGMAGGSADAAGVLVGLNELYGAHLSMSELCAIGAGIGADVPFALLGGTCRVRGVGDLMKALPPCPDCRFVVAMPSVGVSTPEAFARYDTMGSPVHPDCEAQEQAIRDCNLAGVCAAGGNALEHCSGAVETPAICKTLREHGAVMAQMTGSGAAVFGIFDDENAARSAVAALKNGYKQVYLCKPTHGGPRVTLRRLFGAKK</sequence>
<evidence type="ECO:0000256" key="3">
    <source>
        <dbReference type="ARBA" id="ARBA00017473"/>
    </source>
</evidence>
<name>A0A1T4XD64_9FIRM</name>
<dbReference type="AlphaFoldDB" id="A0A1T4XD64"/>
<feature type="domain" description="GHMP kinase C-terminal" evidence="11">
    <location>
        <begin position="230"/>
        <end position="274"/>
    </location>
</feature>
<dbReference type="GO" id="GO:0050515">
    <property type="term" value="F:4-(cytidine 5'-diphospho)-2-C-methyl-D-erythritol kinase activity"/>
    <property type="evidence" value="ECO:0007669"/>
    <property type="project" value="UniProtKB-UniRule"/>
</dbReference>
<organism evidence="12 13">
    <name type="scientific">Gemmiger formicilis</name>
    <dbReference type="NCBI Taxonomy" id="745368"/>
    <lineage>
        <taxon>Bacteria</taxon>
        <taxon>Bacillati</taxon>
        <taxon>Bacillota</taxon>
        <taxon>Clostridia</taxon>
        <taxon>Eubacteriales</taxon>
        <taxon>Gemmiger</taxon>
    </lineage>
</organism>
<comment type="similarity">
    <text evidence="1 9">Belongs to the GHMP kinase family. IspE subfamily.</text>
</comment>
<evidence type="ECO:0000313" key="12">
    <source>
        <dbReference type="EMBL" id="SKA87357.1"/>
    </source>
</evidence>
<dbReference type="InterPro" id="IPR020568">
    <property type="entry name" value="Ribosomal_Su5_D2-typ_SF"/>
</dbReference>
<dbReference type="NCBIfam" id="TIGR00154">
    <property type="entry name" value="ispE"/>
    <property type="match status" value="1"/>
</dbReference>
<accession>A0A1T4XD64</accession>
<evidence type="ECO:0000313" key="13">
    <source>
        <dbReference type="Proteomes" id="UP000190286"/>
    </source>
</evidence>
<evidence type="ECO:0000256" key="5">
    <source>
        <dbReference type="ARBA" id="ARBA00022741"/>
    </source>
</evidence>
<dbReference type="InterPro" id="IPR014721">
    <property type="entry name" value="Ribsml_uS5_D2-typ_fold_subgr"/>
</dbReference>
<dbReference type="GeneID" id="93338186"/>
<keyword evidence="9" id="KW-0414">Isoprene biosynthesis</keyword>
<dbReference type="RefSeq" id="WP_078784644.1">
    <property type="nucleotide sequence ID" value="NZ_FUYF01000008.1"/>
</dbReference>
<dbReference type="OrthoDB" id="9809438at2"/>
<reference evidence="12 13" key="1">
    <citation type="submission" date="2017-02" db="EMBL/GenBank/DDBJ databases">
        <authorList>
            <person name="Peterson S.W."/>
        </authorList>
    </citation>
    <scope>NUCLEOTIDE SEQUENCE [LARGE SCALE GENOMIC DNA]</scope>
    <source>
        <strain evidence="12 13">ATCC 27749</strain>
    </source>
</reference>
<evidence type="ECO:0000256" key="8">
    <source>
        <dbReference type="ARBA" id="ARBA00032554"/>
    </source>
</evidence>
<dbReference type="STRING" id="745368.SAMN02745178_01729"/>
<evidence type="ECO:0000256" key="7">
    <source>
        <dbReference type="ARBA" id="ARBA00022840"/>
    </source>
</evidence>
<dbReference type="Gene3D" id="3.30.230.10">
    <property type="match status" value="1"/>
</dbReference>
<evidence type="ECO:0000259" key="10">
    <source>
        <dbReference type="Pfam" id="PF00288"/>
    </source>
</evidence>
<dbReference type="EMBL" id="FUYF01000008">
    <property type="protein sequence ID" value="SKA87357.1"/>
    <property type="molecule type" value="Genomic_DNA"/>
</dbReference>
<feature type="binding site" evidence="9">
    <location>
        <begin position="95"/>
        <end position="105"/>
    </location>
    <ligand>
        <name>ATP</name>
        <dbReference type="ChEBI" id="CHEBI:30616"/>
    </ligand>
</feature>
<dbReference type="SUPFAM" id="SSF55060">
    <property type="entry name" value="GHMP Kinase, C-terminal domain"/>
    <property type="match status" value="1"/>
</dbReference>
<dbReference type="GO" id="GO:0016114">
    <property type="term" value="P:terpenoid biosynthetic process"/>
    <property type="evidence" value="ECO:0007669"/>
    <property type="project" value="UniProtKB-UniRule"/>
</dbReference>
<dbReference type="Gene3D" id="3.30.70.890">
    <property type="entry name" value="GHMP kinase, C-terminal domain"/>
    <property type="match status" value="1"/>
</dbReference>
<dbReference type="Pfam" id="PF08544">
    <property type="entry name" value="GHMP_kinases_C"/>
    <property type="match status" value="1"/>
</dbReference>
<dbReference type="Pfam" id="PF00288">
    <property type="entry name" value="GHMP_kinases_N"/>
    <property type="match status" value="1"/>
</dbReference>
<proteinExistence type="inferred from homology"/>
<dbReference type="EC" id="2.7.1.148" evidence="2 9"/>